<accession>A0ACB8CIN2</accession>
<protein>
    <submittedName>
        <fullName evidence="1">Uncharacterized protein</fullName>
    </submittedName>
</protein>
<gene>
    <name evidence="1" type="ORF">HPB49_025177</name>
</gene>
<dbReference type="EMBL" id="CM023476">
    <property type="protein sequence ID" value="KAH7942554.1"/>
    <property type="molecule type" value="Genomic_DNA"/>
</dbReference>
<evidence type="ECO:0000313" key="2">
    <source>
        <dbReference type="Proteomes" id="UP000821865"/>
    </source>
</evidence>
<proteinExistence type="predicted"/>
<dbReference type="Proteomes" id="UP000821865">
    <property type="component" value="Chromosome 7"/>
</dbReference>
<comment type="caution">
    <text evidence="1">The sequence shown here is derived from an EMBL/GenBank/DDBJ whole genome shotgun (WGS) entry which is preliminary data.</text>
</comment>
<reference evidence="1" key="1">
    <citation type="submission" date="2020-05" db="EMBL/GenBank/DDBJ databases">
        <title>Large-scale comparative analyses of tick genomes elucidate their genetic diversity and vector capacities.</title>
        <authorList>
            <person name="Jia N."/>
            <person name="Wang J."/>
            <person name="Shi W."/>
            <person name="Du L."/>
            <person name="Sun Y."/>
            <person name="Zhan W."/>
            <person name="Jiang J."/>
            <person name="Wang Q."/>
            <person name="Zhang B."/>
            <person name="Ji P."/>
            <person name="Sakyi L.B."/>
            <person name="Cui X."/>
            <person name="Yuan T."/>
            <person name="Jiang B."/>
            <person name="Yang W."/>
            <person name="Lam T.T.-Y."/>
            <person name="Chang Q."/>
            <person name="Ding S."/>
            <person name="Wang X."/>
            <person name="Zhu J."/>
            <person name="Ruan X."/>
            <person name="Zhao L."/>
            <person name="Wei J."/>
            <person name="Que T."/>
            <person name="Du C."/>
            <person name="Cheng J."/>
            <person name="Dai P."/>
            <person name="Han X."/>
            <person name="Huang E."/>
            <person name="Gao Y."/>
            <person name="Liu J."/>
            <person name="Shao H."/>
            <person name="Ye R."/>
            <person name="Li L."/>
            <person name="Wei W."/>
            <person name="Wang X."/>
            <person name="Wang C."/>
            <person name="Yang T."/>
            <person name="Huo Q."/>
            <person name="Li W."/>
            <person name="Guo W."/>
            <person name="Chen H."/>
            <person name="Zhou L."/>
            <person name="Ni X."/>
            <person name="Tian J."/>
            <person name="Zhou Y."/>
            <person name="Sheng Y."/>
            <person name="Liu T."/>
            <person name="Pan Y."/>
            <person name="Xia L."/>
            <person name="Li J."/>
            <person name="Zhao F."/>
            <person name="Cao W."/>
        </authorList>
    </citation>
    <scope>NUCLEOTIDE SEQUENCE</scope>
    <source>
        <strain evidence="1">Dsil-2018</strain>
    </source>
</reference>
<name>A0ACB8CIN2_DERSI</name>
<organism evidence="1 2">
    <name type="scientific">Dermacentor silvarum</name>
    <name type="common">Tick</name>
    <dbReference type="NCBI Taxonomy" id="543639"/>
    <lineage>
        <taxon>Eukaryota</taxon>
        <taxon>Metazoa</taxon>
        <taxon>Ecdysozoa</taxon>
        <taxon>Arthropoda</taxon>
        <taxon>Chelicerata</taxon>
        <taxon>Arachnida</taxon>
        <taxon>Acari</taxon>
        <taxon>Parasitiformes</taxon>
        <taxon>Ixodida</taxon>
        <taxon>Ixodoidea</taxon>
        <taxon>Ixodidae</taxon>
        <taxon>Rhipicephalinae</taxon>
        <taxon>Dermacentor</taxon>
    </lineage>
</organism>
<keyword evidence="2" id="KW-1185">Reference proteome</keyword>
<evidence type="ECO:0000313" key="1">
    <source>
        <dbReference type="EMBL" id="KAH7942554.1"/>
    </source>
</evidence>
<sequence>MATNTSPTSADDGTQQQPQSTMSNENHSLAIDMEAVSNVQQAASAAASKAEACGDDAGNLQYCDPWDRDPTTMALRLLRAEEQRNKSPTPADATPATKGVLSTKEMARQWHINEAALDLRLKQQDPDQGLDQMAQSLVIIIPGLQQQPRTGPIYPMPLSFSSSSVSVTPGCKGGIRRQASLQNASCPKPPPHQESSCSTSVSSSIQQQPAPTPRDSSSSGSGNPSVPIPGTRDHGLAFEQASAAIDQSHPLTLPPISQNPLGAPVGAVTVKRSIHADVKVLPSESVRRIRHSPPQQIAASDGSDCALQPVIQSIIVRVQPLKLFL</sequence>